<evidence type="ECO:0000256" key="3">
    <source>
        <dbReference type="ARBA" id="ARBA00023125"/>
    </source>
</evidence>
<keyword evidence="1" id="KW-0963">Cytoplasm</keyword>
<dbReference type="PROSITE" id="PS50930">
    <property type="entry name" value="HTH_LYTTR"/>
    <property type="match status" value="1"/>
</dbReference>
<dbReference type="GO" id="GO:0003677">
    <property type="term" value="F:DNA binding"/>
    <property type="evidence" value="ECO:0007669"/>
    <property type="project" value="UniProtKB-KW"/>
</dbReference>
<dbReference type="PANTHER" id="PTHR37299:SF2">
    <property type="entry name" value="HTH LYTTR-TYPE DOMAIN-CONTAINING PROTEIN"/>
    <property type="match status" value="1"/>
</dbReference>
<evidence type="ECO:0000313" key="7">
    <source>
        <dbReference type="Proteomes" id="UP000199182"/>
    </source>
</evidence>
<evidence type="ECO:0000259" key="5">
    <source>
        <dbReference type="PROSITE" id="PS50930"/>
    </source>
</evidence>
<dbReference type="OrthoDB" id="3186525at2"/>
<evidence type="ECO:0000256" key="1">
    <source>
        <dbReference type="ARBA" id="ARBA00022490"/>
    </source>
</evidence>
<dbReference type="Gene3D" id="2.40.50.1020">
    <property type="entry name" value="LytTr DNA-binding domain"/>
    <property type="match status" value="1"/>
</dbReference>
<evidence type="ECO:0000256" key="2">
    <source>
        <dbReference type="ARBA" id="ARBA00023015"/>
    </source>
</evidence>
<feature type="domain" description="HTH LytTR-type" evidence="5">
    <location>
        <begin position="44"/>
        <end position="148"/>
    </location>
</feature>
<keyword evidence="7" id="KW-1185">Reference proteome</keyword>
<evidence type="ECO:0000256" key="4">
    <source>
        <dbReference type="ARBA" id="ARBA00023163"/>
    </source>
</evidence>
<dbReference type="Proteomes" id="UP000199182">
    <property type="component" value="Unassembled WGS sequence"/>
</dbReference>
<name>A0A1G9ZJT8_9FIRM</name>
<dbReference type="EMBL" id="FNID01000013">
    <property type="protein sequence ID" value="SDN21564.1"/>
    <property type="molecule type" value="Genomic_DNA"/>
</dbReference>
<sequence length="148" mass="16806">MTLKVEIVIEPGAAEPKLVLHTDAMTPELAKLVSRLSDNLPEVIIGYIENEAFLLDRADIQQIYAQEQRVFAKSGNREYRLKSRLYELEEQLAGTTFVRISNSEIANFSKVASMDMGLSGTITLRFKNGETTYVSRRYVEKIKQYLGL</sequence>
<keyword evidence="2" id="KW-0805">Transcription regulation</keyword>
<dbReference type="STRING" id="258515.SAMN05192585_11386"/>
<dbReference type="InterPro" id="IPR046947">
    <property type="entry name" value="LytR-like"/>
</dbReference>
<protein>
    <submittedName>
        <fullName evidence="6">Transcriptional regulator, LytTR family</fullName>
    </submittedName>
</protein>
<organism evidence="6 7">
    <name type="scientific">Acetanaerobacterium elongatum</name>
    <dbReference type="NCBI Taxonomy" id="258515"/>
    <lineage>
        <taxon>Bacteria</taxon>
        <taxon>Bacillati</taxon>
        <taxon>Bacillota</taxon>
        <taxon>Clostridia</taxon>
        <taxon>Eubacteriales</taxon>
        <taxon>Oscillospiraceae</taxon>
        <taxon>Acetanaerobacterium</taxon>
    </lineage>
</organism>
<dbReference type="SMART" id="SM00850">
    <property type="entry name" value="LytTR"/>
    <property type="match status" value="1"/>
</dbReference>
<dbReference type="Pfam" id="PF04397">
    <property type="entry name" value="LytTR"/>
    <property type="match status" value="1"/>
</dbReference>
<accession>A0A1G9ZJT8</accession>
<dbReference type="InterPro" id="IPR007492">
    <property type="entry name" value="LytTR_DNA-bd_dom"/>
</dbReference>
<evidence type="ECO:0000313" key="6">
    <source>
        <dbReference type="EMBL" id="SDN21564.1"/>
    </source>
</evidence>
<gene>
    <name evidence="6" type="ORF">SAMN05192585_11386</name>
</gene>
<proteinExistence type="predicted"/>
<dbReference type="GO" id="GO:0000156">
    <property type="term" value="F:phosphorelay response regulator activity"/>
    <property type="evidence" value="ECO:0007669"/>
    <property type="project" value="InterPro"/>
</dbReference>
<dbReference type="PANTHER" id="PTHR37299">
    <property type="entry name" value="TRANSCRIPTIONAL REGULATOR-RELATED"/>
    <property type="match status" value="1"/>
</dbReference>
<keyword evidence="3" id="KW-0238">DNA-binding</keyword>
<keyword evidence="4" id="KW-0804">Transcription</keyword>
<dbReference type="AlphaFoldDB" id="A0A1G9ZJT8"/>
<reference evidence="6 7" key="1">
    <citation type="submission" date="2016-10" db="EMBL/GenBank/DDBJ databases">
        <authorList>
            <person name="de Groot N.N."/>
        </authorList>
    </citation>
    <scope>NUCLEOTIDE SEQUENCE [LARGE SCALE GENOMIC DNA]</scope>
    <source>
        <strain evidence="6 7">CGMCC 1.5012</strain>
    </source>
</reference>